<dbReference type="EMBL" id="ACHJ01000014">
    <property type="protein sequence ID" value="EEI18050.1"/>
    <property type="molecule type" value="Genomic_DNA"/>
</dbReference>
<evidence type="ECO:0008006" key="3">
    <source>
        <dbReference type="Google" id="ProtNLM"/>
    </source>
</evidence>
<dbReference type="Proteomes" id="UP000006196">
    <property type="component" value="Unassembled WGS sequence"/>
</dbReference>
<dbReference type="Pfam" id="PF09952">
    <property type="entry name" value="AbiEi_2"/>
    <property type="match status" value="1"/>
</dbReference>
<name>C0XNT7_CORLD</name>
<organism evidence="1 2">
    <name type="scientific">Corynebacterium lipophiloflavum (strain ATCC 700352 / DSM 44291 / CCUG 37336 / JCM 10383 / DMMZ 1944)</name>
    <dbReference type="NCBI Taxonomy" id="525263"/>
    <lineage>
        <taxon>Bacteria</taxon>
        <taxon>Bacillati</taxon>
        <taxon>Actinomycetota</taxon>
        <taxon>Actinomycetes</taxon>
        <taxon>Mycobacteriales</taxon>
        <taxon>Corynebacteriaceae</taxon>
        <taxon>Corynebacterium</taxon>
    </lineage>
</organism>
<comment type="caution">
    <text evidence="1">The sequence shown here is derived from an EMBL/GenBank/DDBJ whole genome shotgun (WGS) entry which is preliminary data.</text>
</comment>
<dbReference type="AlphaFoldDB" id="C0XNT7"/>
<keyword evidence="2" id="KW-1185">Reference proteome</keyword>
<protein>
    <recommendedName>
        <fullName evidence="3">HTH iclR-type domain-containing protein</fullName>
    </recommendedName>
</protein>
<accession>C0XNT7</accession>
<gene>
    <name evidence="1" type="ORF">HMPREF0298_0107</name>
</gene>
<evidence type="ECO:0000313" key="2">
    <source>
        <dbReference type="Proteomes" id="UP000006196"/>
    </source>
</evidence>
<proteinExistence type="predicted"/>
<dbReference type="STRING" id="525263.HMPREF0298_0107"/>
<dbReference type="HOGENOM" id="CLU_060705_0_0_11"/>
<evidence type="ECO:0000313" key="1">
    <source>
        <dbReference type="EMBL" id="EEI18050.1"/>
    </source>
</evidence>
<sequence length="338" mass="36855">MSTMDHVNWEKWNDNFASASVPLRIILSEGKPLLEISGEGATFHIRYEENPDQQPSSQTRVASHEILLAPAITPRVAERFRELDQAFADGRGNCYINRPNLYIDVRGRTTAGNSQVSSSRRRRGTASLFTPQRAQVSAALITTPELLRAPIRELASAACTSVATAHKTLSLLVDSGYLEGEPAFYRFANVRGLIDAWVHSYAGGLGARRELFRGSGDTELFKQGPPLGWISGEPAVSTEILGGQSAHFYVENPAEMARIVKSARLRADPQGNVVIRSSFWSPRTRNTSALTQSTWSWPVAPAIVVLADLRSVGDPRVSEIAGELETRIAGDLGGSDDI</sequence>
<dbReference type="eggNOG" id="COG4861">
    <property type="taxonomic scope" value="Bacteria"/>
</dbReference>
<reference evidence="1" key="1">
    <citation type="submission" date="2009-01" db="EMBL/GenBank/DDBJ databases">
        <authorList>
            <person name="Qin X."/>
            <person name="Bachman B."/>
            <person name="Battles P."/>
            <person name="Bell A."/>
            <person name="Bess C."/>
            <person name="Bickham C."/>
            <person name="Chaboub L."/>
            <person name="Chen D."/>
            <person name="Coyle M."/>
            <person name="Deiros D.R."/>
            <person name="Dinh H."/>
            <person name="Forbes L."/>
            <person name="Fowler G."/>
            <person name="Francisco L."/>
            <person name="Fu Q."/>
            <person name="Gubbala S."/>
            <person name="Hale W."/>
            <person name="Han Y."/>
            <person name="Hemphill L."/>
            <person name="Highlander S.K."/>
            <person name="Hirani K."/>
            <person name="Hogues M."/>
            <person name="Jackson L."/>
            <person name="Jakkamsetti A."/>
            <person name="Javaid M."/>
            <person name="Jiang H."/>
            <person name="Korchina V."/>
            <person name="Kovar C."/>
            <person name="Lara F."/>
            <person name="Lee S."/>
            <person name="Mata R."/>
            <person name="Mathew T."/>
            <person name="Moen C."/>
            <person name="Morales K."/>
            <person name="Munidasa M."/>
            <person name="Nazareth L."/>
            <person name="Ngo R."/>
            <person name="Nguyen L."/>
            <person name="Okwuonu G."/>
            <person name="Ongeri F."/>
            <person name="Patil S."/>
            <person name="Petrosino J."/>
            <person name="Pham C."/>
            <person name="Pham P."/>
            <person name="Pu L.-L."/>
            <person name="Puazo M."/>
            <person name="Raj R."/>
            <person name="Reid J."/>
            <person name="Rouhana J."/>
            <person name="Saada N."/>
            <person name="Shang Y."/>
            <person name="Simmons D."/>
            <person name="Thornton R."/>
            <person name="Warren J."/>
            <person name="Weissenberger G."/>
            <person name="Zhang J."/>
            <person name="Zhang L."/>
            <person name="Zhou C."/>
            <person name="Zhu D."/>
            <person name="Muzny D."/>
            <person name="Worley K."/>
            <person name="Gibbs R."/>
        </authorList>
    </citation>
    <scope>NUCLEOTIDE SEQUENCE [LARGE SCALE GENOMIC DNA]</scope>
    <source>
        <strain evidence="1">DSM 44291</strain>
    </source>
</reference>
<dbReference type="InterPro" id="IPR019238">
    <property type="entry name" value="AbiEi_2"/>
</dbReference>
<dbReference type="OrthoDB" id="6630012at2"/>